<dbReference type="AlphaFoldDB" id="A0AAE6V466"/>
<evidence type="ECO:0000259" key="4">
    <source>
        <dbReference type="Pfam" id="PF13649"/>
    </source>
</evidence>
<sequence length="202" mass="23137">MTSKNATPWASYDHESLKYFESYRGLYFSNIHRQLVKYLPNRINAKVLDIGCGSGRDALSLARRGYLVTAVDPSIKMLDLARLNNNHHNIEWFEDRLPELSTLEKNKYDFVLLSAVWMHVPPHERSAAISRISDLLEIDGHVAVSLRLGKPDPKRMMHPVSLEEILLHASNAGLSAIYCSKKHSDPLNRKEVCWQKVVFKKN</sequence>
<dbReference type="PANTHER" id="PTHR43464:SF19">
    <property type="entry name" value="UBIQUINONE BIOSYNTHESIS O-METHYLTRANSFERASE, MITOCHONDRIAL"/>
    <property type="match status" value="1"/>
</dbReference>
<dbReference type="SUPFAM" id="SSF53335">
    <property type="entry name" value="S-adenosyl-L-methionine-dependent methyltransferases"/>
    <property type="match status" value="1"/>
</dbReference>
<organism evidence="5 6">
    <name type="scientific">Pseudomonas monteilii</name>
    <dbReference type="NCBI Taxonomy" id="76759"/>
    <lineage>
        <taxon>Bacteria</taxon>
        <taxon>Pseudomonadati</taxon>
        <taxon>Pseudomonadota</taxon>
        <taxon>Gammaproteobacteria</taxon>
        <taxon>Pseudomonadales</taxon>
        <taxon>Pseudomonadaceae</taxon>
        <taxon>Pseudomonas</taxon>
    </lineage>
</organism>
<dbReference type="InterPro" id="IPR041698">
    <property type="entry name" value="Methyltransf_25"/>
</dbReference>
<accession>A0AAE6V466</accession>
<gene>
    <name evidence="5" type="ORF">TCK1_4677</name>
</gene>
<keyword evidence="2" id="KW-0808">Transferase</keyword>
<evidence type="ECO:0000313" key="5">
    <source>
        <dbReference type="EMBL" id="QHB30023.1"/>
    </source>
</evidence>
<evidence type="ECO:0000256" key="3">
    <source>
        <dbReference type="ARBA" id="ARBA00022691"/>
    </source>
</evidence>
<dbReference type="InterPro" id="IPR029063">
    <property type="entry name" value="SAM-dependent_MTases_sf"/>
</dbReference>
<dbReference type="PANTHER" id="PTHR43464">
    <property type="entry name" value="METHYLTRANSFERASE"/>
    <property type="match status" value="1"/>
</dbReference>
<dbReference type="GO" id="GO:0032259">
    <property type="term" value="P:methylation"/>
    <property type="evidence" value="ECO:0007669"/>
    <property type="project" value="UniProtKB-KW"/>
</dbReference>
<evidence type="ECO:0000256" key="1">
    <source>
        <dbReference type="ARBA" id="ARBA00022603"/>
    </source>
</evidence>
<dbReference type="Pfam" id="PF13649">
    <property type="entry name" value="Methyltransf_25"/>
    <property type="match status" value="1"/>
</dbReference>
<name>A0AAE6V466_9PSED</name>
<dbReference type="EMBL" id="CP040324">
    <property type="protein sequence ID" value="QHB30023.1"/>
    <property type="molecule type" value="Genomic_DNA"/>
</dbReference>
<evidence type="ECO:0000256" key="2">
    <source>
        <dbReference type="ARBA" id="ARBA00022679"/>
    </source>
</evidence>
<dbReference type="RefSeq" id="WP_159266627.1">
    <property type="nucleotide sequence ID" value="NZ_CP040324.1"/>
</dbReference>
<proteinExistence type="predicted"/>
<dbReference type="Gene3D" id="3.40.50.150">
    <property type="entry name" value="Vaccinia Virus protein VP39"/>
    <property type="match status" value="1"/>
</dbReference>
<keyword evidence="3" id="KW-0949">S-adenosyl-L-methionine</keyword>
<dbReference type="CDD" id="cd02440">
    <property type="entry name" value="AdoMet_MTases"/>
    <property type="match status" value="1"/>
</dbReference>
<keyword evidence="1 5" id="KW-0489">Methyltransferase</keyword>
<dbReference type="Proteomes" id="UP000464593">
    <property type="component" value="Chromosome"/>
</dbReference>
<dbReference type="GO" id="GO:0008168">
    <property type="term" value="F:methyltransferase activity"/>
    <property type="evidence" value="ECO:0007669"/>
    <property type="project" value="UniProtKB-KW"/>
</dbReference>
<evidence type="ECO:0000313" key="6">
    <source>
        <dbReference type="Proteomes" id="UP000464593"/>
    </source>
</evidence>
<reference evidence="5 6" key="1">
    <citation type="submission" date="2019-05" db="EMBL/GenBank/DDBJ databases">
        <title>Complete genome sequence of Pseudomonas Pseudomonas resinovorans.</title>
        <authorList>
            <person name="Chen H.-P."/>
        </authorList>
    </citation>
    <scope>NUCLEOTIDE SEQUENCE [LARGE SCALE GENOMIC DNA]</scope>
    <source>
        <strain evidence="5 6">TCU-CK1</strain>
    </source>
</reference>
<protein>
    <submittedName>
        <fullName evidence="5">Methyltransferase</fullName>
    </submittedName>
</protein>
<feature type="domain" description="Methyltransferase" evidence="4">
    <location>
        <begin position="47"/>
        <end position="140"/>
    </location>
</feature>